<evidence type="ECO:0000313" key="4">
    <source>
        <dbReference type="Proteomes" id="UP001236806"/>
    </source>
</evidence>
<proteinExistence type="predicted"/>
<feature type="compositionally biased region" description="Polar residues" evidence="1">
    <location>
        <begin position="46"/>
        <end position="61"/>
    </location>
</feature>
<evidence type="ECO:0000256" key="2">
    <source>
        <dbReference type="SAM" id="SignalP"/>
    </source>
</evidence>
<protein>
    <submittedName>
        <fullName evidence="3">Opacity protein-like surface antigen</fullName>
    </submittedName>
</protein>
<organism evidence="3 4">
    <name type="scientific">Pseudarthrobacter siccitolerans</name>
    <dbReference type="NCBI Taxonomy" id="861266"/>
    <lineage>
        <taxon>Bacteria</taxon>
        <taxon>Bacillati</taxon>
        <taxon>Actinomycetota</taxon>
        <taxon>Actinomycetes</taxon>
        <taxon>Micrococcales</taxon>
        <taxon>Micrococcaceae</taxon>
        <taxon>Pseudarthrobacter</taxon>
    </lineage>
</organism>
<reference evidence="3 4" key="1">
    <citation type="submission" date="2023-07" db="EMBL/GenBank/DDBJ databases">
        <title>Comparative genomics of wheat-associated soil bacteria to identify genetic determinants of phenazine resistance.</title>
        <authorList>
            <person name="Mouncey N."/>
        </authorList>
    </citation>
    <scope>NUCLEOTIDE SEQUENCE [LARGE SCALE GENOMIC DNA]</scope>
    <source>
        <strain evidence="3 4">W1I3</strain>
    </source>
</reference>
<evidence type="ECO:0000256" key="1">
    <source>
        <dbReference type="SAM" id="MobiDB-lite"/>
    </source>
</evidence>
<keyword evidence="4" id="KW-1185">Reference proteome</keyword>
<feature type="region of interest" description="Disordered" evidence="1">
    <location>
        <begin position="43"/>
        <end position="70"/>
    </location>
</feature>
<dbReference type="RefSeq" id="WP_306637623.1">
    <property type="nucleotide sequence ID" value="NZ_JAUSXB010000001.1"/>
</dbReference>
<feature type="signal peptide" evidence="2">
    <location>
        <begin position="1"/>
        <end position="37"/>
    </location>
</feature>
<dbReference type="Proteomes" id="UP001236806">
    <property type="component" value="Unassembled WGS sequence"/>
</dbReference>
<sequence length="70" mass="7087">MIPYRPVAPLTVGPRKGWKSVLAAVVMAALLGTTATAAVAAEPATQPSGVQSVSTAASKLQATEPARRES</sequence>
<feature type="chain" id="PRO_5046864355" evidence="2">
    <location>
        <begin position="38"/>
        <end position="70"/>
    </location>
</feature>
<gene>
    <name evidence="3" type="ORF">QFZ36_002927</name>
</gene>
<comment type="caution">
    <text evidence="3">The sequence shown here is derived from an EMBL/GenBank/DDBJ whole genome shotgun (WGS) entry which is preliminary data.</text>
</comment>
<name>A0ABU0PQ58_9MICC</name>
<accession>A0ABU0PQ58</accession>
<evidence type="ECO:0000313" key="3">
    <source>
        <dbReference type="EMBL" id="MDQ0675366.1"/>
    </source>
</evidence>
<keyword evidence="2" id="KW-0732">Signal</keyword>
<dbReference type="EMBL" id="JAUSXB010000001">
    <property type="protein sequence ID" value="MDQ0675366.1"/>
    <property type="molecule type" value="Genomic_DNA"/>
</dbReference>